<accession>A0ABV9QL73</accession>
<gene>
    <name evidence="1" type="ORF">ACFO4R_05375</name>
</gene>
<dbReference type="InterPro" id="IPR005502">
    <property type="entry name" value="Ribosyl_crysJ1"/>
</dbReference>
<dbReference type="SUPFAM" id="SSF101478">
    <property type="entry name" value="ADP-ribosylglycohydrolase"/>
    <property type="match status" value="1"/>
</dbReference>
<dbReference type="Proteomes" id="UP001595916">
    <property type="component" value="Unassembled WGS sequence"/>
</dbReference>
<dbReference type="Gene3D" id="1.10.4080.10">
    <property type="entry name" value="ADP-ribosylation/Crystallin J1"/>
    <property type="match status" value="1"/>
</dbReference>
<evidence type="ECO:0000313" key="2">
    <source>
        <dbReference type="Proteomes" id="UP001595916"/>
    </source>
</evidence>
<organism evidence="1 2">
    <name type="scientific">Filifactor villosus</name>
    <dbReference type="NCBI Taxonomy" id="29374"/>
    <lineage>
        <taxon>Bacteria</taxon>
        <taxon>Bacillati</taxon>
        <taxon>Bacillota</taxon>
        <taxon>Clostridia</taxon>
        <taxon>Peptostreptococcales</taxon>
        <taxon>Filifactoraceae</taxon>
        <taxon>Filifactor</taxon>
    </lineage>
</organism>
<evidence type="ECO:0000313" key="1">
    <source>
        <dbReference type="EMBL" id="MFC4804510.1"/>
    </source>
</evidence>
<name>A0ABV9QL73_9FIRM</name>
<dbReference type="InterPro" id="IPR050792">
    <property type="entry name" value="ADP-ribosylglycohydrolase"/>
</dbReference>
<sequence length="270" mass="29922">MLGAIIGDIVGSRFEWNNHRDKDFEFFTSECFPTDDSIMSLAVAQAIVESKPDYSDLSERTVECMQAVGRNYPDCGYGGRFCEWMFSDDPQPYHSYGNGSAMRVSAAGFAARSLDEAKLLSRLVTEVTHNHPEGLKGAEATAVAIYMAKTGSDIGEIRDHIDKNYYPMDFTLDEIRDSYQFNETCQETVPQALQAFFESNGFEDAVRNAISIGGDSDTVAAICGGVAEAYYGIPADIREQAVIFLDSRLSQLLVLFESQYPPVTEKKTLK</sequence>
<dbReference type="InterPro" id="IPR036705">
    <property type="entry name" value="Ribosyl_crysJ1_sf"/>
</dbReference>
<dbReference type="PANTHER" id="PTHR16222:SF12">
    <property type="entry name" value="ADP-RIBOSYLGLYCOHYDROLASE-RELATED"/>
    <property type="match status" value="1"/>
</dbReference>
<reference evidence="2" key="1">
    <citation type="journal article" date="2019" name="Int. J. Syst. Evol. Microbiol.">
        <title>The Global Catalogue of Microorganisms (GCM) 10K type strain sequencing project: providing services to taxonomists for standard genome sequencing and annotation.</title>
        <authorList>
            <consortium name="The Broad Institute Genomics Platform"/>
            <consortium name="The Broad Institute Genome Sequencing Center for Infectious Disease"/>
            <person name="Wu L."/>
            <person name="Ma J."/>
        </authorList>
    </citation>
    <scope>NUCLEOTIDE SEQUENCE [LARGE SCALE GENOMIC DNA]</scope>
    <source>
        <strain evidence="2">CCUG 46385</strain>
    </source>
</reference>
<dbReference type="EMBL" id="JBHSHL010000017">
    <property type="protein sequence ID" value="MFC4804510.1"/>
    <property type="molecule type" value="Genomic_DNA"/>
</dbReference>
<dbReference type="Pfam" id="PF03747">
    <property type="entry name" value="ADP_ribosyl_GH"/>
    <property type="match status" value="1"/>
</dbReference>
<keyword evidence="2" id="KW-1185">Reference proteome</keyword>
<proteinExistence type="predicted"/>
<comment type="caution">
    <text evidence="1">The sequence shown here is derived from an EMBL/GenBank/DDBJ whole genome shotgun (WGS) entry which is preliminary data.</text>
</comment>
<dbReference type="PANTHER" id="PTHR16222">
    <property type="entry name" value="ADP-RIBOSYLGLYCOHYDROLASE"/>
    <property type="match status" value="1"/>
</dbReference>
<dbReference type="RefSeq" id="WP_379788020.1">
    <property type="nucleotide sequence ID" value="NZ_JBHSHL010000017.1"/>
</dbReference>
<protein>
    <submittedName>
        <fullName evidence="1">ADP-ribosylglycohydrolase family protein</fullName>
    </submittedName>
</protein>